<dbReference type="PANTHER" id="PTHR45615">
    <property type="entry name" value="MYOSIN HEAVY CHAIN, NON-MUSCLE"/>
    <property type="match status" value="1"/>
</dbReference>
<keyword evidence="1" id="KW-0175">Coiled coil</keyword>
<dbReference type="GO" id="GO:0051015">
    <property type="term" value="F:actin filament binding"/>
    <property type="evidence" value="ECO:0007669"/>
    <property type="project" value="TreeGrafter"/>
</dbReference>
<dbReference type="GO" id="GO:0000146">
    <property type="term" value="F:microfilament motor activity"/>
    <property type="evidence" value="ECO:0007669"/>
    <property type="project" value="TreeGrafter"/>
</dbReference>
<gene>
    <name evidence="2" type="primary">DCTN1</name>
    <name evidence="2" type="ORF">g.13123</name>
</gene>
<dbReference type="GO" id="GO:0016460">
    <property type="term" value="C:myosin II complex"/>
    <property type="evidence" value="ECO:0007669"/>
    <property type="project" value="TreeGrafter"/>
</dbReference>
<dbReference type="PANTHER" id="PTHR45615:SF40">
    <property type="entry name" value="MYOSIN HEAVY CHAIN, NON-MUSCLE"/>
    <property type="match status" value="1"/>
</dbReference>
<organism evidence="2">
    <name type="scientific">Aceria tosichella</name>
    <name type="common">wheat curl mite</name>
    <dbReference type="NCBI Taxonomy" id="561515"/>
    <lineage>
        <taxon>Eukaryota</taxon>
        <taxon>Metazoa</taxon>
        <taxon>Ecdysozoa</taxon>
        <taxon>Arthropoda</taxon>
        <taxon>Chelicerata</taxon>
        <taxon>Arachnida</taxon>
        <taxon>Acari</taxon>
        <taxon>Acariformes</taxon>
        <taxon>Trombidiformes</taxon>
        <taxon>Prostigmata</taxon>
        <taxon>Eupodina</taxon>
        <taxon>Eriophyoidea</taxon>
        <taxon>Eriophyidae</taxon>
        <taxon>Eriophyinae</taxon>
        <taxon>Aceriini</taxon>
        <taxon>Aceria</taxon>
    </lineage>
</organism>
<evidence type="ECO:0000313" key="2">
    <source>
        <dbReference type="EMBL" id="MDE46028.1"/>
    </source>
</evidence>
<dbReference type="EMBL" id="GGYP01001257">
    <property type="protein sequence ID" value="MDE46028.1"/>
    <property type="molecule type" value="Transcribed_RNA"/>
</dbReference>
<name>A0A6G1S6M0_9ACAR</name>
<evidence type="ECO:0000256" key="1">
    <source>
        <dbReference type="SAM" id="Coils"/>
    </source>
</evidence>
<reference evidence="2" key="1">
    <citation type="submission" date="2018-10" db="EMBL/GenBank/DDBJ databases">
        <title>Transcriptome assembly of Aceria tosichella (Wheat curl mite) Type 2.</title>
        <authorList>
            <person name="Scully E.D."/>
            <person name="Geib S.M."/>
            <person name="Palmer N.A."/>
            <person name="Gupta A.K."/>
            <person name="Sarath G."/>
            <person name="Tatineni S."/>
        </authorList>
    </citation>
    <scope>NUCLEOTIDE SEQUENCE</scope>
    <source>
        <strain evidence="2">LincolnNE</strain>
    </source>
</reference>
<dbReference type="AlphaFoldDB" id="A0A6G1S6M0"/>
<protein>
    <submittedName>
        <fullName evidence="2">Dynactin subunit 1</fullName>
    </submittedName>
</protein>
<sequence length="695" mass="78398">MASGIPRSIQVPPNWAEMEAKYKQDIEALTESAEMATIEKEIAEEKLDNCERELKELRDKLAEASLQIDMMKKDQQSEPSVGAGANESTVTVLQLQKVEEQNEILKQALIKLRDMSAKDKKALEDLQIEHEELELKLLDLEEKEQKYMEQIKIYEEQIDVSQSAQEMVEKLTQQKTELEDKLKEMIDDFDAMEKLRDLNEQLLESARENEIELTGEIDKLRVQCSELTTRRRDMEDYLSDQEKTFAKLKDENRNLKEELVRLKDHFKEGESIEQQKHQIENVAYKLTFSESKMAEKEAEISRYKRNLSEMEEQMNNLSLITKEQSARLDELKLQYDAKVSENSELQRALKKKLEEVSELEIRRDMAEKKLQSIQKDKEAKIANLTRQIETMKGKEIQHEEELKRLLEDNDTIERERRELRDQLNRSARSLERTMQTSNISMVTAQDTSLASLGISLQSSASLQASPVQAHQQSFGAQTSFIASPITTTTTATTTTMGNLREVGGGGGKGPTSFGGAGSAAGGGGPATASAVAAPIASPLGPSSHRRLFASPATSDADDSVLLRRIKDLSVAFDLVARKNYDLELELAYNKLKPGCLPAYMTTGSKLADVYDIDRAKVLRAEVNKLKREIRASMINQQICTRSRQIHAQARDGHFNLSKLAMKCHTLELEAGSLMSTSNLVLSHSGRPMLQSTPVK</sequence>
<accession>A0A6G1S6M0</accession>
<dbReference type="GO" id="GO:0032982">
    <property type="term" value="C:myosin filament"/>
    <property type="evidence" value="ECO:0007669"/>
    <property type="project" value="TreeGrafter"/>
</dbReference>
<feature type="coiled-coil region" evidence="1">
    <location>
        <begin position="26"/>
        <end position="436"/>
    </location>
</feature>
<proteinExistence type="predicted"/>
<dbReference type="GO" id="GO:0005737">
    <property type="term" value="C:cytoplasm"/>
    <property type="evidence" value="ECO:0007669"/>
    <property type="project" value="TreeGrafter"/>
</dbReference>